<keyword evidence="1" id="KW-1133">Transmembrane helix</keyword>
<feature type="transmembrane region" description="Helical" evidence="1">
    <location>
        <begin position="15"/>
        <end position="33"/>
    </location>
</feature>
<keyword evidence="1" id="KW-0812">Transmembrane</keyword>
<organism evidence="2 3">
    <name type="scientific">Enterococcus hirae</name>
    <dbReference type="NCBI Taxonomy" id="1354"/>
    <lineage>
        <taxon>Bacteria</taxon>
        <taxon>Bacillati</taxon>
        <taxon>Bacillota</taxon>
        <taxon>Bacilli</taxon>
        <taxon>Lactobacillales</taxon>
        <taxon>Enterococcaceae</taxon>
        <taxon>Enterococcus</taxon>
    </lineage>
</organism>
<evidence type="ECO:0000313" key="3">
    <source>
        <dbReference type="Proteomes" id="UP000352698"/>
    </source>
</evidence>
<dbReference type="EMBL" id="CABEEP010000001">
    <property type="protein sequence ID" value="VTQ68753.1"/>
    <property type="molecule type" value="Genomic_DNA"/>
</dbReference>
<keyword evidence="1" id="KW-0472">Membrane</keyword>
<name>A0A1V8X9Y5_ENTHR</name>
<evidence type="ECO:0000313" key="2">
    <source>
        <dbReference type="EMBL" id="VTQ68753.1"/>
    </source>
</evidence>
<protein>
    <recommendedName>
        <fullName evidence="4">DUF2768 domain-containing protein</fullName>
    </recommendedName>
</protein>
<dbReference type="AlphaFoldDB" id="A0A1V8X9Y5"/>
<reference evidence="2 3" key="1">
    <citation type="submission" date="2019-05" db="EMBL/GenBank/DDBJ databases">
        <authorList>
            <consortium name="Pathogen Informatics"/>
        </authorList>
    </citation>
    <scope>NUCLEOTIDE SEQUENCE [LARGE SCALE GENOMIC DNA]</scope>
    <source>
        <strain evidence="2 3">NCTC12204</strain>
    </source>
</reference>
<dbReference type="Proteomes" id="UP000352698">
    <property type="component" value="Unassembled WGS sequence"/>
</dbReference>
<evidence type="ECO:0000256" key="1">
    <source>
        <dbReference type="SAM" id="Phobius"/>
    </source>
</evidence>
<feature type="transmembrane region" description="Helical" evidence="1">
    <location>
        <begin position="42"/>
        <end position="66"/>
    </location>
</feature>
<dbReference type="GeneID" id="56786617"/>
<gene>
    <name evidence="2" type="ORF">NCTC12204_02379</name>
</gene>
<evidence type="ECO:0008006" key="4">
    <source>
        <dbReference type="Google" id="ProtNLM"/>
    </source>
</evidence>
<dbReference type="STRING" id="1354.A6P53_11110"/>
<comment type="caution">
    <text evidence="2">The sequence shown here is derived from an EMBL/GenBank/DDBJ whole genome shotgun (WGS) entry which is preliminary data.</text>
</comment>
<sequence>MNHYIQSLGVQRDPLFFWVLGIFFSVCLLYMAYKLRNKSKIALITLTTTGVFICIFAMFATIVTLMTRISY</sequence>
<dbReference type="RefSeq" id="WP_010720908.1">
    <property type="nucleotide sequence ID" value="NZ_BSWT01000039.1"/>
</dbReference>
<accession>A0A1V8X9Y5</accession>
<proteinExistence type="predicted"/>